<evidence type="ECO:0008006" key="3">
    <source>
        <dbReference type="Google" id="ProtNLM"/>
    </source>
</evidence>
<dbReference type="SUPFAM" id="SSF46689">
    <property type="entry name" value="Homeodomain-like"/>
    <property type="match status" value="1"/>
</dbReference>
<dbReference type="Proteomes" id="UP000003477">
    <property type="component" value="Unassembled WGS sequence"/>
</dbReference>
<proteinExistence type="predicted"/>
<evidence type="ECO:0000313" key="1">
    <source>
        <dbReference type="EMBL" id="EHJ13458.1"/>
    </source>
</evidence>
<accession>G5J2X1</accession>
<protein>
    <recommendedName>
        <fullName evidence="3">DUF433 domain-containing protein</fullName>
    </recommendedName>
</protein>
<dbReference type="InterPro" id="IPR036388">
    <property type="entry name" value="WH-like_DNA-bd_sf"/>
</dbReference>
<gene>
    <name evidence="1" type="ORF">CWATWH0003_1852</name>
</gene>
<dbReference type="Gene3D" id="1.10.10.10">
    <property type="entry name" value="Winged helix-like DNA-binding domain superfamily/Winged helix DNA-binding domain"/>
    <property type="match status" value="1"/>
</dbReference>
<name>G5J2X1_CROWT</name>
<dbReference type="RefSeq" id="WP_007304870.1">
    <property type="nucleotide sequence ID" value="NZ_AESD01000285.1"/>
</dbReference>
<comment type="caution">
    <text evidence="1">The sequence shown here is derived from an EMBL/GenBank/DDBJ whole genome shotgun (WGS) entry which is preliminary data.</text>
</comment>
<dbReference type="InterPro" id="IPR007367">
    <property type="entry name" value="DUF433"/>
</dbReference>
<dbReference type="PANTHER" id="PTHR34849:SF1">
    <property type="entry name" value="SLR0770 PROTEIN"/>
    <property type="match status" value="1"/>
</dbReference>
<organism evidence="1 2">
    <name type="scientific">Crocosphaera watsonii WH 0003</name>
    <dbReference type="NCBI Taxonomy" id="423471"/>
    <lineage>
        <taxon>Bacteria</taxon>
        <taxon>Bacillati</taxon>
        <taxon>Cyanobacteriota</taxon>
        <taxon>Cyanophyceae</taxon>
        <taxon>Oscillatoriophycideae</taxon>
        <taxon>Chroococcales</taxon>
        <taxon>Aphanothecaceae</taxon>
        <taxon>Crocosphaera</taxon>
    </lineage>
</organism>
<dbReference type="PANTHER" id="PTHR34849">
    <property type="entry name" value="SSL5025 PROTEIN"/>
    <property type="match status" value="1"/>
</dbReference>
<reference evidence="1 2" key="1">
    <citation type="journal article" date="2011" name="Front. Microbiol.">
        <title>Two Strains of Crocosphaera watsonii with Highly Conserved Genomes are Distinguished by Strain-Specific Features.</title>
        <authorList>
            <person name="Bench S.R."/>
            <person name="Ilikchyan I.N."/>
            <person name="Tripp H.J."/>
            <person name="Zehr J.P."/>
        </authorList>
    </citation>
    <scope>NUCLEOTIDE SEQUENCE [LARGE SCALE GENOMIC DNA]</scope>
    <source>
        <strain evidence="1 2">WH 0003</strain>
    </source>
</reference>
<sequence>MTTTLTQYIEITPDTRLGKPRIVGSRITVAEIATMYLKMGQSLELIAGKYNLSLASVYAAMSYYYEYKGEIDQQIADDEAFADEFQKNNPSKLQAKLRKLKGESTD</sequence>
<dbReference type="InterPro" id="IPR009057">
    <property type="entry name" value="Homeodomain-like_sf"/>
</dbReference>
<evidence type="ECO:0000313" key="2">
    <source>
        <dbReference type="Proteomes" id="UP000003477"/>
    </source>
</evidence>
<dbReference type="AlphaFoldDB" id="G5J2X1"/>
<dbReference type="Pfam" id="PF04255">
    <property type="entry name" value="DUF433"/>
    <property type="match status" value="1"/>
</dbReference>
<dbReference type="GeneID" id="88765599"/>
<dbReference type="EMBL" id="AESD01000285">
    <property type="protein sequence ID" value="EHJ13458.1"/>
    <property type="molecule type" value="Genomic_DNA"/>
</dbReference>
<dbReference type="PATRIC" id="fig|423471.3.peg.1734"/>